<evidence type="ECO:0000313" key="2">
    <source>
        <dbReference type="Proteomes" id="UP001165960"/>
    </source>
</evidence>
<organism evidence="1 2">
    <name type="scientific">Entomophthora muscae</name>
    <dbReference type="NCBI Taxonomy" id="34485"/>
    <lineage>
        <taxon>Eukaryota</taxon>
        <taxon>Fungi</taxon>
        <taxon>Fungi incertae sedis</taxon>
        <taxon>Zoopagomycota</taxon>
        <taxon>Entomophthoromycotina</taxon>
        <taxon>Entomophthoromycetes</taxon>
        <taxon>Entomophthorales</taxon>
        <taxon>Entomophthoraceae</taxon>
        <taxon>Entomophthora</taxon>
    </lineage>
</organism>
<dbReference type="EMBL" id="QTSX02004847">
    <property type="protein sequence ID" value="KAJ9063606.1"/>
    <property type="molecule type" value="Genomic_DNA"/>
</dbReference>
<reference evidence="1" key="1">
    <citation type="submission" date="2022-04" db="EMBL/GenBank/DDBJ databases">
        <title>Genome of the entomopathogenic fungus Entomophthora muscae.</title>
        <authorList>
            <person name="Elya C."/>
            <person name="Lovett B.R."/>
            <person name="Lee E."/>
            <person name="Macias A.M."/>
            <person name="Hajek A.E."/>
            <person name="De Bivort B.L."/>
            <person name="Kasson M.T."/>
            <person name="De Fine Licht H.H."/>
            <person name="Stajich J.E."/>
        </authorList>
    </citation>
    <scope>NUCLEOTIDE SEQUENCE</scope>
    <source>
        <strain evidence="1">Berkeley</strain>
    </source>
</reference>
<accession>A0ACC2SN58</accession>
<keyword evidence="2" id="KW-1185">Reference proteome</keyword>
<gene>
    <name evidence="1" type="ORF">DSO57_1039106</name>
</gene>
<sequence length="219" mass="25294">MQGIFLLIVGVAWGHSWLDCIGKMKKYRGPVQFFSNDFYKEYCKGFGRGYPGRFNRNINDIYTTIIEGRGSPDPKTKRVCGETAQTMNYTKEFPMASVVAGRRVKLWYEMDAHMGKDTTVNIIGYGVAGKTIDTYADQLKAKKLFTHPFATPKNCIDMKFVNTWCWAYFKIPANWPPGVYSFLWNWPWDGNPIGEEYNTCFDLNVTPYKPRKKRAARIN</sequence>
<evidence type="ECO:0000313" key="1">
    <source>
        <dbReference type="EMBL" id="KAJ9063606.1"/>
    </source>
</evidence>
<comment type="caution">
    <text evidence="1">The sequence shown here is derived from an EMBL/GenBank/DDBJ whole genome shotgun (WGS) entry which is preliminary data.</text>
</comment>
<name>A0ACC2SN58_9FUNG</name>
<proteinExistence type="predicted"/>
<protein>
    <submittedName>
        <fullName evidence="1">Uncharacterized protein</fullName>
    </submittedName>
</protein>
<dbReference type="Proteomes" id="UP001165960">
    <property type="component" value="Unassembled WGS sequence"/>
</dbReference>